<reference evidence="2" key="1">
    <citation type="submission" date="2019-08" db="EMBL/GenBank/DDBJ databases">
        <authorList>
            <person name="Kucharzyk K."/>
            <person name="Murdoch R.W."/>
            <person name="Higgins S."/>
            <person name="Loffler F."/>
        </authorList>
    </citation>
    <scope>NUCLEOTIDE SEQUENCE</scope>
</reference>
<dbReference type="InterPro" id="IPR041685">
    <property type="entry name" value="AAA_GajA/Old/RecF-like"/>
</dbReference>
<name>A0A645G915_9ZZZZ</name>
<dbReference type="AlphaFoldDB" id="A0A645G915"/>
<gene>
    <name evidence="2" type="ORF">SDC9_167953</name>
</gene>
<dbReference type="EMBL" id="VSSQ01068376">
    <property type="protein sequence ID" value="MPN20574.1"/>
    <property type="molecule type" value="Genomic_DNA"/>
</dbReference>
<evidence type="ECO:0000259" key="1">
    <source>
        <dbReference type="Pfam" id="PF13175"/>
    </source>
</evidence>
<dbReference type="InterPro" id="IPR051396">
    <property type="entry name" value="Bact_Antivir_Def_Nuclease"/>
</dbReference>
<feature type="domain" description="Endonuclease GajA/Old nuclease/RecF-like AAA" evidence="1">
    <location>
        <begin position="14"/>
        <end position="101"/>
    </location>
</feature>
<protein>
    <recommendedName>
        <fullName evidence="1">Endonuclease GajA/Old nuclease/RecF-like AAA domain-containing protein</fullName>
    </recommendedName>
</protein>
<dbReference type="PANTHER" id="PTHR43581">
    <property type="entry name" value="ATP/GTP PHOSPHATASE"/>
    <property type="match status" value="1"/>
</dbReference>
<sequence>MFDTILTHKFGESQESPFEILICFKKEISFNINNVGYGVSQVLPLVVELLNEEDADVTFAIQQPEIHLHPRAQSAFGDLIAAQARLKHQQFLIETHSDYIIDRFRLNLSRNKNNQESKISAQVLFFQRCDTGNRVSIIPISENGKYSSNQPDEFKDFFINEEMQLLEI</sequence>
<dbReference type="PANTHER" id="PTHR43581:SF2">
    <property type="entry name" value="EXCINUCLEASE ATPASE SUBUNIT"/>
    <property type="match status" value="1"/>
</dbReference>
<dbReference type="Pfam" id="PF13175">
    <property type="entry name" value="AAA_15"/>
    <property type="match status" value="1"/>
</dbReference>
<comment type="caution">
    <text evidence="2">The sequence shown here is derived from an EMBL/GenBank/DDBJ whole genome shotgun (WGS) entry which is preliminary data.</text>
</comment>
<organism evidence="2">
    <name type="scientific">bioreactor metagenome</name>
    <dbReference type="NCBI Taxonomy" id="1076179"/>
    <lineage>
        <taxon>unclassified sequences</taxon>
        <taxon>metagenomes</taxon>
        <taxon>ecological metagenomes</taxon>
    </lineage>
</organism>
<accession>A0A645G915</accession>
<evidence type="ECO:0000313" key="2">
    <source>
        <dbReference type="EMBL" id="MPN20574.1"/>
    </source>
</evidence>
<proteinExistence type="predicted"/>